<dbReference type="RefSeq" id="WP_318597730.1">
    <property type="nucleotide sequence ID" value="NZ_JAWSTH010000032.1"/>
</dbReference>
<dbReference type="Proteomes" id="UP001284601">
    <property type="component" value="Unassembled WGS sequence"/>
</dbReference>
<evidence type="ECO:0000256" key="3">
    <source>
        <dbReference type="ARBA" id="ARBA00022723"/>
    </source>
</evidence>
<dbReference type="InterPro" id="IPR036412">
    <property type="entry name" value="HAD-like_sf"/>
</dbReference>
<keyword evidence="6" id="KW-1185">Reference proteome</keyword>
<reference evidence="6" key="1">
    <citation type="submission" date="2023-07" db="EMBL/GenBank/DDBJ databases">
        <title>Conexibacter stalactiti sp. nov., isolated from stalactites in a lava cave and emended description of the genus Conexibacter.</title>
        <authorList>
            <person name="Lee S.D."/>
        </authorList>
    </citation>
    <scope>NUCLEOTIDE SEQUENCE [LARGE SCALE GENOMIC DNA]</scope>
    <source>
        <strain evidence="6">KCTC 39840</strain>
    </source>
</reference>
<dbReference type="SFLD" id="SFLDG01129">
    <property type="entry name" value="C1.5:_HAD__Beta-PGM__Phosphata"/>
    <property type="match status" value="1"/>
</dbReference>
<dbReference type="GO" id="GO:0016787">
    <property type="term" value="F:hydrolase activity"/>
    <property type="evidence" value="ECO:0007669"/>
    <property type="project" value="UniProtKB-KW"/>
</dbReference>
<dbReference type="NCBIfam" id="TIGR01509">
    <property type="entry name" value="HAD-SF-IA-v3"/>
    <property type="match status" value="1"/>
</dbReference>
<dbReference type="Pfam" id="PF00702">
    <property type="entry name" value="Hydrolase"/>
    <property type="match status" value="1"/>
</dbReference>
<dbReference type="Gene3D" id="3.40.50.1000">
    <property type="entry name" value="HAD superfamily/HAD-like"/>
    <property type="match status" value="1"/>
</dbReference>
<dbReference type="SUPFAM" id="SSF56784">
    <property type="entry name" value="HAD-like"/>
    <property type="match status" value="1"/>
</dbReference>
<gene>
    <name evidence="5" type="ORF">R7226_13690</name>
</gene>
<evidence type="ECO:0000256" key="1">
    <source>
        <dbReference type="ARBA" id="ARBA00001946"/>
    </source>
</evidence>
<dbReference type="InterPro" id="IPR023214">
    <property type="entry name" value="HAD_sf"/>
</dbReference>
<keyword evidence="5" id="KW-0378">Hydrolase</keyword>
<evidence type="ECO:0000313" key="5">
    <source>
        <dbReference type="EMBL" id="MDW5595396.1"/>
    </source>
</evidence>
<dbReference type="SFLD" id="SFLDS00003">
    <property type="entry name" value="Haloacid_Dehalogenase"/>
    <property type="match status" value="1"/>
</dbReference>
<evidence type="ECO:0000313" key="6">
    <source>
        <dbReference type="Proteomes" id="UP001284601"/>
    </source>
</evidence>
<dbReference type="Gene3D" id="1.10.150.240">
    <property type="entry name" value="Putative phosphatase, domain 2"/>
    <property type="match status" value="1"/>
</dbReference>
<evidence type="ECO:0000256" key="4">
    <source>
        <dbReference type="ARBA" id="ARBA00022842"/>
    </source>
</evidence>
<dbReference type="PANTHER" id="PTHR46193">
    <property type="entry name" value="6-PHOSPHOGLUCONATE PHOSPHATASE"/>
    <property type="match status" value="1"/>
</dbReference>
<protein>
    <submittedName>
        <fullName evidence="5">HAD-IA family hydrolase</fullName>
    </submittedName>
</protein>
<keyword evidence="4" id="KW-0460">Magnesium</keyword>
<comment type="similarity">
    <text evidence="2">Belongs to the HAD-like hydrolase superfamily. CbbY/CbbZ/Gph/YieH family.</text>
</comment>
<dbReference type="InterPro" id="IPR051600">
    <property type="entry name" value="Beta-PGM-like"/>
</dbReference>
<dbReference type="InterPro" id="IPR006439">
    <property type="entry name" value="HAD-SF_hydro_IA"/>
</dbReference>
<evidence type="ECO:0000256" key="2">
    <source>
        <dbReference type="ARBA" id="ARBA00006171"/>
    </source>
</evidence>
<organism evidence="5 6">
    <name type="scientific">Conexibacter stalactiti</name>
    <dbReference type="NCBI Taxonomy" id="1940611"/>
    <lineage>
        <taxon>Bacteria</taxon>
        <taxon>Bacillati</taxon>
        <taxon>Actinomycetota</taxon>
        <taxon>Thermoleophilia</taxon>
        <taxon>Solirubrobacterales</taxon>
        <taxon>Conexibacteraceae</taxon>
        <taxon>Conexibacter</taxon>
    </lineage>
</organism>
<dbReference type="PANTHER" id="PTHR46193:SF10">
    <property type="entry name" value="6-PHOSPHOGLUCONATE PHOSPHATASE"/>
    <property type="match status" value="1"/>
</dbReference>
<proteinExistence type="inferred from homology"/>
<keyword evidence="3" id="KW-0479">Metal-binding</keyword>
<dbReference type="InterPro" id="IPR023198">
    <property type="entry name" value="PGP-like_dom2"/>
</dbReference>
<comment type="caution">
    <text evidence="5">The sequence shown here is derived from an EMBL/GenBank/DDBJ whole genome shotgun (WGS) entry which is preliminary data.</text>
</comment>
<name>A0ABU4HQ36_9ACTN</name>
<sequence length="221" mass="24061">MSAPGLVIFDCDGVLVDSEPISMRELTRAINAVDVEMSEREVSTVYAGGTLEAIQRDVSLRRGGPLPSGWIDDFYSARAEAFARELRPVAGARETVEAVQRLGWETCIASQARVVKMEQTLVLTDLADLFPPERVFSATMVRRPKPAPDLFVHAARECGWEPDACIVVEDSVTGVRGARAAGMRVLGYAARNRPEDEAMMLSAAGAQIVRDMREVPGRVAV</sequence>
<comment type="cofactor">
    <cofactor evidence="1">
        <name>Mg(2+)</name>
        <dbReference type="ChEBI" id="CHEBI:18420"/>
    </cofactor>
</comment>
<accession>A0ABU4HQ36</accession>
<dbReference type="EMBL" id="JAWSTH010000032">
    <property type="protein sequence ID" value="MDW5595396.1"/>
    <property type="molecule type" value="Genomic_DNA"/>
</dbReference>